<keyword evidence="2" id="KW-0489">Methyltransferase</keyword>
<name>A0ABS6XWT6_9FLAO</name>
<dbReference type="CDD" id="cd02440">
    <property type="entry name" value="AdoMet_MTases"/>
    <property type="match status" value="1"/>
</dbReference>
<organism evidence="2 3">
    <name type="scientific">Flavobacterium taihuense</name>
    <dbReference type="NCBI Taxonomy" id="2857508"/>
    <lineage>
        <taxon>Bacteria</taxon>
        <taxon>Pseudomonadati</taxon>
        <taxon>Bacteroidota</taxon>
        <taxon>Flavobacteriia</taxon>
        <taxon>Flavobacteriales</taxon>
        <taxon>Flavobacteriaceae</taxon>
        <taxon>Flavobacterium</taxon>
    </lineage>
</organism>
<dbReference type="InterPro" id="IPR013216">
    <property type="entry name" value="Methyltransf_11"/>
</dbReference>
<protein>
    <submittedName>
        <fullName evidence="2">Methyltransferase domain-containing protein</fullName>
    </submittedName>
</protein>
<dbReference type="Proteomes" id="UP000812031">
    <property type="component" value="Unassembled WGS sequence"/>
</dbReference>
<gene>
    <name evidence="2" type="ORF">KZH69_07685</name>
</gene>
<accession>A0ABS6XWT6</accession>
<dbReference type="GO" id="GO:0032259">
    <property type="term" value="P:methylation"/>
    <property type="evidence" value="ECO:0007669"/>
    <property type="project" value="UniProtKB-KW"/>
</dbReference>
<evidence type="ECO:0000313" key="2">
    <source>
        <dbReference type="EMBL" id="MBW4360364.1"/>
    </source>
</evidence>
<evidence type="ECO:0000259" key="1">
    <source>
        <dbReference type="Pfam" id="PF08241"/>
    </source>
</evidence>
<comment type="caution">
    <text evidence="2">The sequence shown here is derived from an EMBL/GenBank/DDBJ whole genome shotgun (WGS) entry which is preliminary data.</text>
</comment>
<dbReference type="RefSeq" id="WP_219316848.1">
    <property type="nucleotide sequence ID" value="NZ_JAHWYN010000005.1"/>
</dbReference>
<evidence type="ECO:0000313" key="3">
    <source>
        <dbReference type="Proteomes" id="UP000812031"/>
    </source>
</evidence>
<feature type="domain" description="Methyltransferase type 11" evidence="1">
    <location>
        <begin position="36"/>
        <end position="78"/>
    </location>
</feature>
<sequence length="280" mass="32348">MKLLNLGCGNAYHKDWLNIDFVSNNGYVAAHNLLNGIPIKDNDVDVVYHSHVLEHFSKSDGFRFIEECYRVLNTNGIIRIAVPDLEIIVKEYLMNLQLALEGNIVATNNYEWIKLELFDQMVRNESGGDMKDYLYQPIMKNEEYVFKRIGSEGKIIRDSFLNKQIVKNKQIRSNGSIFKSLLKKGKAIIVKISIRERKKTLTEQESKALKIGQFRLGGEIHQWMYDRYSLSKLLSQVGFTEIKVCSAFESEIQNWGTYQLDVINGEVRKPDSLFIEAKKL</sequence>
<dbReference type="EMBL" id="JAHWYN010000005">
    <property type="protein sequence ID" value="MBW4360364.1"/>
    <property type="molecule type" value="Genomic_DNA"/>
</dbReference>
<proteinExistence type="predicted"/>
<dbReference type="Pfam" id="PF08241">
    <property type="entry name" value="Methyltransf_11"/>
    <property type="match status" value="1"/>
</dbReference>
<keyword evidence="2" id="KW-0808">Transferase</keyword>
<reference evidence="2 3" key="1">
    <citation type="submission" date="2021-07" db="EMBL/GenBank/DDBJ databases">
        <title>Flavobacterium sp. nov. isolated from sediment on the Taihu Lake.</title>
        <authorList>
            <person name="Qu J.-H."/>
        </authorList>
    </citation>
    <scope>NUCLEOTIDE SEQUENCE [LARGE SCALE GENOMIC DNA]</scope>
    <source>
        <strain evidence="2 3">NAS39</strain>
    </source>
</reference>
<dbReference type="GO" id="GO:0008168">
    <property type="term" value="F:methyltransferase activity"/>
    <property type="evidence" value="ECO:0007669"/>
    <property type="project" value="UniProtKB-KW"/>
</dbReference>
<keyword evidence="3" id="KW-1185">Reference proteome</keyword>